<dbReference type="Gene3D" id="2.30.130.10">
    <property type="entry name" value="PUA domain"/>
    <property type="match status" value="1"/>
</dbReference>
<accession>G0V5F7</accession>
<dbReference type="FunFam" id="2.30.130.10:FF:000008">
    <property type="entry name" value="Glutamate 5-kinase"/>
    <property type="match status" value="1"/>
</dbReference>
<proteinExistence type="inferred from homology"/>
<reference key="2">
    <citation type="submission" date="2011-08" db="EMBL/GenBank/DDBJ databases">
        <title>Genome sequence of Naumovozyma castellii.</title>
        <authorList>
            <person name="Gordon J.L."/>
            <person name="Armisen D."/>
            <person name="Proux-Wera E."/>
            <person name="OhEigeartaigh S.S."/>
            <person name="Byrne K.P."/>
            <person name="Wolfe K.H."/>
        </authorList>
    </citation>
    <scope>NUCLEOTIDE SEQUENCE</scope>
    <source>
        <strain>Type strain:CBS 4309</strain>
    </source>
</reference>
<dbReference type="HOGENOM" id="CLU_025400_1_1_1"/>
<keyword evidence="6" id="KW-0418">Kinase</keyword>
<dbReference type="InterPro" id="IPR015947">
    <property type="entry name" value="PUA-like_sf"/>
</dbReference>
<dbReference type="InterPro" id="IPR036974">
    <property type="entry name" value="PUA_sf"/>
</dbReference>
<dbReference type="InterPro" id="IPR001048">
    <property type="entry name" value="Asp/Glu/Uridylate_kinase"/>
</dbReference>
<dbReference type="InterPro" id="IPR002478">
    <property type="entry name" value="PUA"/>
</dbReference>
<evidence type="ECO:0000256" key="1">
    <source>
        <dbReference type="ARBA" id="ARBA00022490"/>
    </source>
</evidence>
<name>G0V5F7_NAUCA</name>
<evidence type="ECO:0000256" key="4">
    <source>
        <dbReference type="ARBA" id="ARBA00022679"/>
    </source>
</evidence>
<dbReference type="Gene3D" id="3.40.1160.10">
    <property type="entry name" value="Acetylglutamate kinase-like"/>
    <property type="match status" value="2"/>
</dbReference>
<evidence type="ECO:0000256" key="6">
    <source>
        <dbReference type="ARBA" id="ARBA00022777"/>
    </source>
</evidence>
<dbReference type="InterPro" id="IPR019797">
    <property type="entry name" value="Glutamate_5-kinase_CS"/>
</dbReference>
<dbReference type="CDD" id="cd21157">
    <property type="entry name" value="PUA_G5K"/>
    <property type="match status" value="1"/>
</dbReference>
<keyword evidence="2" id="KW-0028">Amino-acid biosynthesis</keyword>
<dbReference type="eggNOG" id="KOG1154">
    <property type="taxonomic scope" value="Eukaryota"/>
</dbReference>
<keyword evidence="10" id="KW-1185">Reference proteome</keyword>
<keyword evidence="1" id="KW-0963">Cytoplasm</keyword>
<dbReference type="PANTHER" id="PTHR43654:SF3">
    <property type="entry name" value="GLUTAMATE 5-KINASE"/>
    <property type="match status" value="1"/>
</dbReference>
<protein>
    <recommendedName>
        <fullName evidence="8">PUA domain-containing protein</fullName>
    </recommendedName>
</protein>
<dbReference type="GO" id="GO:0003723">
    <property type="term" value="F:RNA binding"/>
    <property type="evidence" value="ECO:0007669"/>
    <property type="project" value="InterPro"/>
</dbReference>
<dbReference type="FunFam" id="3.40.1160.10:FF:000018">
    <property type="entry name" value="Glutamate 5-kinase"/>
    <property type="match status" value="1"/>
</dbReference>
<dbReference type="SUPFAM" id="SSF53633">
    <property type="entry name" value="Carbamate kinase-like"/>
    <property type="match status" value="1"/>
</dbReference>
<dbReference type="InterPro" id="IPR036393">
    <property type="entry name" value="AceGlu_kinase-like_sf"/>
</dbReference>
<dbReference type="GeneID" id="96900183"/>
<dbReference type="GO" id="GO:0005829">
    <property type="term" value="C:cytosol"/>
    <property type="evidence" value="ECO:0007669"/>
    <property type="project" value="TreeGrafter"/>
</dbReference>
<dbReference type="NCBIfam" id="TIGR01027">
    <property type="entry name" value="proB"/>
    <property type="match status" value="1"/>
</dbReference>
<dbReference type="Proteomes" id="UP000001640">
    <property type="component" value="Chromosome 1"/>
</dbReference>
<organism evidence="9 10">
    <name type="scientific">Naumovozyma castellii</name>
    <name type="common">Yeast</name>
    <name type="synonym">Saccharomyces castellii</name>
    <dbReference type="NCBI Taxonomy" id="27288"/>
    <lineage>
        <taxon>Eukaryota</taxon>
        <taxon>Fungi</taxon>
        <taxon>Dikarya</taxon>
        <taxon>Ascomycota</taxon>
        <taxon>Saccharomycotina</taxon>
        <taxon>Saccharomycetes</taxon>
        <taxon>Saccharomycetales</taxon>
        <taxon>Saccharomycetaceae</taxon>
        <taxon>Naumovozyma</taxon>
    </lineage>
</organism>
<dbReference type="Pfam" id="PF00696">
    <property type="entry name" value="AA_kinase"/>
    <property type="match status" value="1"/>
</dbReference>
<dbReference type="STRING" id="1064592.G0V5F7"/>
<evidence type="ECO:0000256" key="7">
    <source>
        <dbReference type="ARBA" id="ARBA00022840"/>
    </source>
</evidence>
<dbReference type="InParanoid" id="G0V5F7"/>
<dbReference type="InterPro" id="IPR011529">
    <property type="entry name" value="Glu_5kinase"/>
</dbReference>
<evidence type="ECO:0000313" key="9">
    <source>
        <dbReference type="EMBL" id="CCC66693.1"/>
    </source>
</evidence>
<dbReference type="InterPro" id="IPR041739">
    <property type="entry name" value="G5K_ProB"/>
</dbReference>
<dbReference type="GO" id="GO:0004349">
    <property type="term" value="F:glutamate 5-kinase activity"/>
    <property type="evidence" value="ECO:0007669"/>
    <property type="project" value="InterPro"/>
</dbReference>
<dbReference type="CDD" id="cd04242">
    <property type="entry name" value="AAK_G5K_ProB"/>
    <property type="match status" value="1"/>
</dbReference>
<evidence type="ECO:0000256" key="5">
    <source>
        <dbReference type="ARBA" id="ARBA00022741"/>
    </source>
</evidence>
<dbReference type="GO" id="GO:1901607">
    <property type="term" value="P:alpha-amino acid biosynthetic process"/>
    <property type="evidence" value="ECO:0007669"/>
    <property type="project" value="UniProtKB-ARBA"/>
</dbReference>
<dbReference type="SUPFAM" id="SSF88697">
    <property type="entry name" value="PUA domain-like"/>
    <property type="match status" value="1"/>
</dbReference>
<evidence type="ECO:0000313" key="10">
    <source>
        <dbReference type="Proteomes" id="UP000001640"/>
    </source>
</evidence>
<dbReference type="PROSITE" id="PS50890">
    <property type="entry name" value="PUA"/>
    <property type="match status" value="1"/>
</dbReference>
<dbReference type="OMA" id="GMVRADY"/>
<dbReference type="InterPro" id="IPR005715">
    <property type="entry name" value="Glu_5kinase/COase_Synthase"/>
</dbReference>
<dbReference type="OrthoDB" id="409889at2759"/>
<dbReference type="KEGG" id="ncs:NCAS_0A01340"/>
<feature type="domain" description="PUA" evidence="8">
    <location>
        <begin position="315"/>
        <end position="413"/>
    </location>
</feature>
<dbReference type="PRINTS" id="PR00474">
    <property type="entry name" value="GLU5KINASE"/>
</dbReference>
<evidence type="ECO:0000256" key="3">
    <source>
        <dbReference type="ARBA" id="ARBA00022650"/>
    </source>
</evidence>
<dbReference type="PROSITE" id="PS00902">
    <property type="entry name" value="GLUTAMATE_5_KINASE"/>
    <property type="match status" value="1"/>
</dbReference>
<gene>
    <name evidence="9" type="primary">NCAS0A01340</name>
    <name evidence="9" type="ordered locus">NCAS_0A01340</name>
</gene>
<dbReference type="SMART" id="SM00359">
    <property type="entry name" value="PUA"/>
    <property type="match status" value="1"/>
</dbReference>
<keyword evidence="3" id="KW-0641">Proline biosynthesis</keyword>
<dbReference type="RefSeq" id="XP_003673085.1">
    <property type="nucleotide sequence ID" value="XM_003673037.1"/>
</dbReference>
<dbReference type="HAMAP" id="MF_00456">
    <property type="entry name" value="ProB"/>
    <property type="match status" value="1"/>
</dbReference>
<dbReference type="PANTHER" id="PTHR43654">
    <property type="entry name" value="GLUTAMATE 5-KINASE"/>
    <property type="match status" value="1"/>
</dbReference>
<evidence type="ECO:0000259" key="8">
    <source>
        <dbReference type="SMART" id="SM00359"/>
    </source>
</evidence>
<dbReference type="AlphaFoldDB" id="G0V5F7"/>
<keyword evidence="5" id="KW-0547">Nucleotide-binding</keyword>
<dbReference type="PIRSF" id="PIRSF000729">
    <property type="entry name" value="GK"/>
    <property type="match status" value="1"/>
</dbReference>
<evidence type="ECO:0000256" key="2">
    <source>
        <dbReference type="ARBA" id="ARBA00022605"/>
    </source>
</evidence>
<dbReference type="InterPro" id="IPR001057">
    <property type="entry name" value="Glu/AcGlu_kinase"/>
</dbReference>
<sequence>MTKSNTIVIKLGSSSLVDEVTREPKLSTMTQIVEIVSCLKRLGHKVVIVSSGGIAVGLDAMNLKKKPSQLSEIQAIAAIGQGKLIGRWEMLFRQYNEQIAQILLTRKDIFGWTQFKNAQNTINALLKMGVVPIVNENDTLSVSEIKFGDNDTLSAITSALVNADYLFLLTDVDCLYTDNPKVNKDAKPILTVFDMHEDSISKVLDTCPSLSDSGSNIGTGGMRTKITAADLATNVGIHTIIMSSQTPANILKIIEYMETSNLKVDGGVCSNNDLELKNLIAHDVPLHTKFIANENSETYLKNREFWILHGLVTKGSIIIDKNSYKDLLRKKEKCKGLLPISIIDTEDQFHELECVELKVGERLPNGKVNRKAGLKVVGRARCNYTSYEINKIKGLKSDQIFETLGYGDSAYVVHNENLALTPRY</sequence>
<reference evidence="9 10" key="1">
    <citation type="journal article" date="2011" name="Proc. Natl. Acad. Sci. U.S.A.">
        <title>Evolutionary erosion of yeast sex chromosomes by mating-type switching accidents.</title>
        <authorList>
            <person name="Gordon J.L."/>
            <person name="Armisen D."/>
            <person name="Proux-Wera E."/>
            <person name="Oheigeartaigh S.S."/>
            <person name="Byrne K.P."/>
            <person name="Wolfe K.H."/>
        </authorList>
    </citation>
    <scope>NUCLEOTIDE SEQUENCE [LARGE SCALE GENOMIC DNA]</scope>
    <source>
        <strain evidence="10">ATCC 76901 / BCRC 22586 / CBS 4309 / NBRC 1992 / NRRL Y-12630</strain>
    </source>
</reference>
<keyword evidence="4" id="KW-0808">Transferase</keyword>
<keyword evidence="7" id="KW-0067">ATP-binding</keyword>
<dbReference type="EMBL" id="HE576752">
    <property type="protein sequence ID" value="CCC66693.1"/>
    <property type="molecule type" value="Genomic_DNA"/>
</dbReference>
<dbReference type="GO" id="GO:0005524">
    <property type="term" value="F:ATP binding"/>
    <property type="evidence" value="ECO:0007669"/>
    <property type="project" value="UniProtKB-KW"/>
</dbReference>